<accession>A0A3A6QK02</accession>
<dbReference type="SUPFAM" id="SSF53850">
    <property type="entry name" value="Periplasmic binding protein-like II"/>
    <property type="match status" value="1"/>
</dbReference>
<organism evidence="6 7">
    <name type="scientific">Vibrio sinensis</name>
    <dbReference type="NCBI Taxonomy" id="2302434"/>
    <lineage>
        <taxon>Bacteria</taxon>
        <taxon>Pseudomonadati</taxon>
        <taxon>Pseudomonadota</taxon>
        <taxon>Gammaproteobacteria</taxon>
        <taxon>Vibrionales</taxon>
        <taxon>Vibrionaceae</taxon>
        <taxon>Vibrio</taxon>
    </lineage>
</organism>
<keyword evidence="4" id="KW-0804">Transcription</keyword>
<dbReference type="GO" id="GO:0000976">
    <property type="term" value="F:transcription cis-regulatory region binding"/>
    <property type="evidence" value="ECO:0007669"/>
    <property type="project" value="TreeGrafter"/>
</dbReference>
<feature type="domain" description="HTH lysR-type" evidence="5">
    <location>
        <begin position="1"/>
        <end position="59"/>
    </location>
</feature>
<reference evidence="6 7" key="1">
    <citation type="submission" date="2018-08" db="EMBL/GenBank/DDBJ databases">
        <title>Vibrio isolated from the Eastern China Marginal Seas.</title>
        <authorList>
            <person name="Li Y."/>
        </authorList>
    </citation>
    <scope>NUCLEOTIDE SEQUENCE [LARGE SCALE GENOMIC DNA]</scope>
    <source>
        <strain evidence="6 7">BEI233</strain>
    </source>
</reference>
<dbReference type="RefSeq" id="WP_120033928.1">
    <property type="nucleotide sequence ID" value="NZ_QVMU01000021.1"/>
</dbReference>
<keyword evidence="7" id="KW-1185">Reference proteome</keyword>
<comment type="caution">
    <text evidence="6">The sequence shown here is derived from an EMBL/GenBank/DDBJ whole genome shotgun (WGS) entry which is preliminary data.</text>
</comment>
<evidence type="ECO:0000259" key="5">
    <source>
        <dbReference type="PROSITE" id="PS50931"/>
    </source>
</evidence>
<dbReference type="PANTHER" id="PTHR30126">
    <property type="entry name" value="HTH-TYPE TRANSCRIPTIONAL REGULATOR"/>
    <property type="match status" value="1"/>
</dbReference>
<evidence type="ECO:0000256" key="1">
    <source>
        <dbReference type="ARBA" id="ARBA00009437"/>
    </source>
</evidence>
<dbReference type="AlphaFoldDB" id="A0A3A6QK02"/>
<protein>
    <submittedName>
        <fullName evidence="6">LysR family transcriptional regulator</fullName>
    </submittedName>
</protein>
<evidence type="ECO:0000256" key="4">
    <source>
        <dbReference type="ARBA" id="ARBA00023163"/>
    </source>
</evidence>
<keyword evidence="3" id="KW-0238">DNA-binding</keyword>
<keyword evidence="2" id="KW-0805">Transcription regulation</keyword>
<dbReference type="FunFam" id="1.10.10.10:FF:000001">
    <property type="entry name" value="LysR family transcriptional regulator"/>
    <property type="match status" value="1"/>
</dbReference>
<comment type="similarity">
    <text evidence="1">Belongs to the LysR transcriptional regulatory family.</text>
</comment>
<dbReference type="OrthoDB" id="196624at2"/>
<dbReference type="PROSITE" id="PS50931">
    <property type="entry name" value="HTH_LYSR"/>
    <property type="match status" value="1"/>
</dbReference>
<dbReference type="Gene3D" id="1.10.10.10">
    <property type="entry name" value="Winged helix-like DNA-binding domain superfamily/Winged helix DNA-binding domain"/>
    <property type="match status" value="1"/>
</dbReference>
<dbReference type="PRINTS" id="PR00039">
    <property type="entry name" value="HTHLYSR"/>
</dbReference>
<dbReference type="GO" id="GO:0003700">
    <property type="term" value="F:DNA-binding transcription factor activity"/>
    <property type="evidence" value="ECO:0007669"/>
    <property type="project" value="InterPro"/>
</dbReference>
<dbReference type="Proteomes" id="UP000273252">
    <property type="component" value="Unassembled WGS sequence"/>
</dbReference>
<dbReference type="InterPro" id="IPR005119">
    <property type="entry name" value="LysR_subst-bd"/>
</dbReference>
<dbReference type="Pfam" id="PF00126">
    <property type="entry name" value="HTH_1"/>
    <property type="match status" value="1"/>
</dbReference>
<dbReference type="Pfam" id="PF03466">
    <property type="entry name" value="LysR_substrate"/>
    <property type="match status" value="1"/>
</dbReference>
<dbReference type="InterPro" id="IPR000847">
    <property type="entry name" value="LysR_HTH_N"/>
</dbReference>
<proteinExistence type="inferred from homology"/>
<evidence type="ECO:0000313" key="6">
    <source>
        <dbReference type="EMBL" id="RJX68343.1"/>
    </source>
</evidence>
<dbReference type="Gene3D" id="3.40.190.290">
    <property type="match status" value="1"/>
</dbReference>
<dbReference type="CDD" id="cd05466">
    <property type="entry name" value="PBP2_LTTR_substrate"/>
    <property type="match status" value="1"/>
</dbReference>
<evidence type="ECO:0000256" key="2">
    <source>
        <dbReference type="ARBA" id="ARBA00023015"/>
    </source>
</evidence>
<name>A0A3A6QK02_9VIBR</name>
<dbReference type="InterPro" id="IPR036390">
    <property type="entry name" value="WH_DNA-bd_sf"/>
</dbReference>
<evidence type="ECO:0000256" key="3">
    <source>
        <dbReference type="ARBA" id="ARBA00023125"/>
    </source>
</evidence>
<dbReference type="InterPro" id="IPR036388">
    <property type="entry name" value="WH-like_DNA-bd_sf"/>
</dbReference>
<evidence type="ECO:0000313" key="7">
    <source>
        <dbReference type="Proteomes" id="UP000273252"/>
    </source>
</evidence>
<gene>
    <name evidence="6" type="ORF">DZ860_17615</name>
</gene>
<dbReference type="EMBL" id="QVMU01000021">
    <property type="protein sequence ID" value="RJX68343.1"/>
    <property type="molecule type" value="Genomic_DNA"/>
</dbReference>
<dbReference type="PANTHER" id="PTHR30126:SF91">
    <property type="entry name" value="LYSR FAMILY TRANSCRIPTIONAL REGULATOR"/>
    <property type="match status" value="1"/>
</dbReference>
<dbReference type="SUPFAM" id="SSF46785">
    <property type="entry name" value="Winged helix' DNA-binding domain"/>
    <property type="match status" value="1"/>
</dbReference>
<sequence>MYSFEQLKIFVTVCESGSFSAAARKLKRAQSGVSQAIANLEISINQELFSRDKNIPMLTDNGKALLPIAKSILHQQKYFDQKVTSLTKEDEHELIIAVDESLIDSKLLSLLVPLADEFPITHFDILSVPTFDIEELVRTGKAHLGIIYANGELKVDMDFFLLGQARFLTVAAMEHDLSQLPQVQDSDLKRYRQCVHRSSKKKELWFTYGISAMIWYANTHQTLVDLVEQNVGWANVPELLVKEKIKQGRINALPVTHESGGWVNPVGCLVSRSHVGGPVLTRVTERLQGLRFVNDHWQQK</sequence>